<name>A0AAE3A0A8_9FIRM</name>
<proteinExistence type="predicted"/>
<dbReference type="RefSeq" id="WP_227733359.1">
    <property type="nucleotide sequence ID" value="NZ_JAJEPV010000022.1"/>
</dbReference>
<feature type="transmembrane region" description="Helical" evidence="1">
    <location>
        <begin position="351"/>
        <end position="372"/>
    </location>
</feature>
<sequence length="498" mass="56500">MKLTERKKMVLIHIAWILALAVILWPLFTIAKYDYPSADDWSFGKYMYRAMQAGEGITGVFHAIYQTLAQNVWEARFSILILSALQPAAFGEHFYRITPYLMIGSVILSQFLLLRECIAGQAKENRWLILPIGIPMAILQVLYCPYPEESFYWYNGSVNYTFVYSLSLVLLTLYLEIALRETGKAKRVVLTVLACLLAILVGGNNFSTSVSTMCLLICLQILFLICRKDAFRRTWIVTLLETLSVLMCVTSPLTATRLNGNFGGSTATSPLMAIWLSLERTFLNIISWTNLKVLLLLVLLIPFFWKAVRKMNYEFRFPGLFTALTFGVYASQATATIYVDGTMGGGRQGAILWYFYVLWMVANVLYWCGWIAKRVLKAEKSEKADLLAQKYLLRYFAVTGALLAAVVLFGNVQSTTSYRAYRMWRNGWAQAYGAGWEERIAVLKDDSVKNPVFRPLNYVELLMYTDLQPENGYVWVNTACAEYYGKESVTVVAGTTGE</sequence>
<feature type="transmembrane region" description="Helical" evidence="1">
    <location>
        <begin position="285"/>
        <end position="305"/>
    </location>
</feature>
<feature type="transmembrane region" description="Helical" evidence="1">
    <location>
        <begin position="187"/>
        <end position="203"/>
    </location>
</feature>
<accession>A0AAE3A0A8</accession>
<keyword evidence="1" id="KW-0812">Transmembrane</keyword>
<feature type="transmembrane region" description="Helical" evidence="1">
    <location>
        <begin position="152"/>
        <end position="175"/>
    </location>
</feature>
<keyword evidence="1" id="KW-0472">Membrane</keyword>
<feature type="transmembrane region" description="Helical" evidence="1">
    <location>
        <begin position="127"/>
        <end position="146"/>
    </location>
</feature>
<feature type="transmembrane region" description="Helical" evidence="1">
    <location>
        <begin position="235"/>
        <end position="255"/>
    </location>
</feature>
<gene>
    <name evidence="2" type="ORF">LKD75_09995</name>
</gene>
<protein>
    <submittedName>
        <fullName evidence="2">DUF6056 family protein</fullName>
    </submittedName>
</protein>
<keyword evidence="1" id="KW-1133">Transmembrane helix</keyword>
<organism evidence="2 3">
    <name type="scientific">Waltera acetigignens</name>
    <dbReference type="NCBI Taxonomy" id="2981769"/>
    <lineage>
        <taxon>Bacteria</taxon>
        <taxon>Bacillati</taxon>
        <taxon>Bacillota</taxon>
        <taxon>Clostridia</taxon>
        <taxon>Lachnospirales</taxon>
        <taxon>Lachnospiraceae</taxon>
        <taxon>Waltera</taxon>
    </lineage>
</organism>
<feature type="transmembrane region" description="Helical" evidence="1">
    <location>
        <begin position="317"/>
        <end position="339"/>
    </location>
</feature>
<keyword evidence="3" id="KW-1185">Reference proteome</keyword>
<evidence type="ECO:0000313" key="2">
    <source>
        <dbReference type="EMBL" id="MCC2119914.1"/>
    </source>
</evidence>
<reference evidence="2 3" key="1">
    <citation type="submission" date="2021-10" db="EMBL/GenBank/DDBJ databases">
        <title>Anaerobic single-cell dispensing facilitates the cultivation of human gut bacteria.</title>
        <authorList>
            <person name="Afrizal A."/>
        </authorList>
    </citation>
    <scope>NUCLEOTIDE SEQUENCE [LARGE SCALE GENOMIC DNA]</scope>
    <source>
        <strain evidence="2 3">CLA-AA-H273</strain>
    </source>
</reference>
<feature type="transmembrane region" description="Helical" evidence="1">
    <location>
        <begin position="97"/>
        <end position="115"/>
    </location>
</feature>
<dbReference type="Pfam" id="PF19528">
    <property type="entry name" value="DUF6056"/>
    <property type="match status" value="1"/>
</dbReference>
<evidence type="ECO:0000313" key="3">
    <source>
        <dbReference type="Proteomes" id="UP001197795"/>
    </source>
</evidence>
<evidence type="ECO:0000256" key="1">
    <source>
        <dbReference type="SAM" id="Phobius"/>
    </source>
</evidence>
<feature type="transmembrane region" description="Helical" evidence="1">
    <location>
        <begin position="9"/>
        <end position="28"/>
    </location>
</feature>
<dbReference type="EMBL" id="JAJEPV010000022">
    <property type="protein sequence ID" value="MCC2119914.1"/>
    <property type="molecule type" value="Genomic_DNA"/>
</dbReference>
<dbReference type="AlphaFoldDB" id="A0AAE3A0A8"/>
<dbReference type="Proteomes" id="UP001197795">
    <property type="component" value="Unassembled WGS sequence"/>
</dbReference>
<feature type="transmembrane region" description="Helical" evidence="1">
    <location>
        <begin position="209"/>
        <end position="226"/>
    </location>
</feature>
<comment type="caution">
    <text evidence="2">The sequence shown here is derived from an EMBL/GenBank/DDBJ whole genome shotgun (WGS) entry which is preliminary data.</text>
</comment>
<dbReference type="InterPro" id="IPR045691">
    <property type="entry name" value="DUF6056"/>
</dbReference>
<feature type="transmembrane region" description="Helical" evidence="1">
    <location>
        <begin position="392"/>
        <end position="412"/>
    </location>
</feature>